<dbReference type="GO" id="GO:0016740">
    <property type="term" value="F:transferase activity"/>
    <property type="evidence" value="ECO:0007669"/>
    <property type="project" value="UniProtKB-KW"/>
</dbReference>
<evidence type="ECO:0000313" key="3">
    <source>
        <dbReference type="Proteomes" id="UP000053825"/>
    </source>
</evidence>
<proteinExistence type="predicted"/>
<dbReference type="InterPro" id="IPR056793">
    <property type="entry name" value="HSNSD_N"/>
</dbReference>
<sequence>MLCRLDTGSKDHPNDWNLYKLIYGIAWCELVACARGCGDELSSFVDVCTMLCRLDTGSKDHPNDWDLYKLIYGIAWCELVAPWVSLFVVVERLLDDSLSDVASRTSCALSALSPWKGWTESPKNLEFPPGDSSASGPLHTDMPFMESTGAIPGSLLEWKERLDYPPDAIQRVEYSLIHRDTRPEPAIRCSTLRGAMRLPSAPDHRSEARLRTDPKVLVFVETLYSMLGKNIAELLVSNRIK</sequence>
<dbReference type="Proteomes" id="UP000053825">
    <property type="component" value="Unassembled WGS sequence"/>
</dbReference>
<gene>
    <name evidence="2" type="ORF">WH47_03057</name>
</gene>
<reference evidence="2 3" key="1">
    <citation type="submission" date="2015-07" db="EMBL/GenBank/DDBJ databases">
        <title>The genome of Habropoda laboriosa.</title>
        <authorList>
            <person name="Pan H."/>
            <person name="Kapheim K."/>
        </authorList>
    </citation>
    <scope>NUCLEOTIDE SEQUENCE [LARGE SCALE GENOMIC DNA]</scope>
    <source>
        <strain evidence="2">0110345459</strain>
    </source>
</reference>
<evidence type="ECO:0000259" key="1">
    <source>
        <dbReference type="Pfam" id="PF25119"/>
    </source>
</evidence>
<name>A0A0L7QT50_9HYME</name>
<keyword evidence="3" id="KW-1185">Reference proteome</keyword>
<organism evidence="2 3">
    <name type="scientific">Habropoda laboriosa</name>
    <dbReference type="NCBI Taxonomy" id="597456"/>
    <lineage>
        <taxon>Eukaryota</taxon>
        <taxon>Metazoa</taxon>
        <taxon>Ecdysozoa</taxon>
        <taxon>Arthropoda</taxon>
        <taxon>Hexapoda</taxon>
        <taxon>Insecta</taxon>
        <taxon>Pterygota</taxon>
        <taxon>Neoptera</taxon>
        <taxon>Endopterygota</taxon>
        <taxon>Hymenoptera</taxon>
        <taxon>Apocrita</taxon>
        <taxon>Aculeata</taxon>
        <taxon>Apoidea</taxon>
        <taxon>Anthophila</taxon>
        <taxon>Apidae</taxon>
        <taxon>Habropoda</taxon>
    </lineage>
</organism>
<accession>A0A0L7QT50</accession>
<feature type="domain" description="Heparan sulfate-N-deacetylase N-terminal" evidence="1">
    <location>
        <begin position="212"/>
        <end position="241"/>
    </location>
</feature>
<keyword evidence="2" id="KW-0808">Transferase</keyword>
<dbReference type="STRING" id="597456.A0A0L7QT50"/>
<protein>
    <submittedName>
        <fullName evidence="2">Bifunctional heparan sulfate N-deacetylase/N-sulfotransferase</fullName>
    </submittedName>
</protein>
<dbReference type="OrthoDB" id="8958249at2759"/>
<evidence type="ECO:0000313" key="2">
    <source>
        <dbReference type="EMBL" id="KOC61800.1"/>
    </source>
</evidence>
<dbReference type="AlphaFoldDB" id="A0A0L7QT50"/>
<dbReference type="Pfam" id="PF25119">
    <property type="entry name" value="HSNSD_N"/>
    <property type="match status" value="1"/>
</dbReference>
<dbReference type="EMBL" id="KQ414755">
    <property type="protein sequence ID" value="KOC61800.1"/>
    <property type="molecule type" value="Genomic_DNA"/>
</dbReference>